<proteinExistence type="predicted"/>
<evidence type="ECO:0000313" key="1">
    <source>
        <dbReference type="EMBL" id="NEC57250.1"/>
    </source>
</evidence>
<keyword evidence="2" id="KW-1185">Reference proteome</keyword>
<reference evidence="1 2" key="1">
    <citation type="submission" date="2020-01" db="EMBL/GenBank/DDBJ databases">
        <title>Insect and environment-associated Actinomycetes.</title>
        <authorList>
            <person name="Currrie C."/>
            <person name="Chevrette M."/>
            <person name="Carlson C."/>
            <person name="Stubbendieck R."/>
            <person name="Wendt-Pienkowski E."/>
        </authorList>
    </citation>
    <scope>NUCLEOTIDE SEQUENCE [LARGE SCALE GENOMIC DNA]</scope>
    <source>
        <strain evidence="1 2">SID8386</strain>
    </source>
</reference>
<name>A0ABX0BWT1_9PSEU</name>
<protein>
    <submittedName>
        <fullName evidence="1">Uncharacterized protein</fullName>
    </submittedName>
</protein>
<organism evidence="1 2">
    <name type="scientific">Amycolatopsis rubida</name>
    <dbReference type="NCBI Taxonomy" id="112413"/>
    <lineage>
        <taxon>Bacteria</taxon>
        <taxon>Bacillati</taxon>
        <taxon>Actinomycetota</taxon>
        <taxon>Actinomycetes</taxon>
        <taxon>Pseudonocardiales</taxon>
        <taxon>Pseudonocardiaceae</taxon>
        <taxon>Amycolatopsis</taxon>
    </lineage>
</organism>
<dbReference type="EMBL" id="JAAGNC010000088">
    <property type="protein sequence ID" value="NEC57250.1"/>
    <property type="molecule type" value="Genomic_DNA"/>
</dbReference>
<sequence>MSIDLGSLPALGALDRNTLPSMPNAERYLHYRQKRVPNRLQSQRGRLPAPEGWTADLRVVRVQSVAGRARRGGAGVITGRLHGSCALRLATAARGATVMRESSKLVGQVDSEGAGSGAKEKVMALPDDVQAAELILPDDPRATGR</sequence>
<dbReference type="Proteomes" id="UP000470404">
    <property type="component" value="Unassembled WGS sequence"/>
</dbReference>
<accession>A0ABX0BWT1</accession>
<comment type="caution">
    <text evidence="1">The sequence shown here is derived from an EMBL/GenBank/DDBJ whole genome shotgun (WGS) entry which is preliminary data.</text>
</comment>
<gene>
    <name evidence="1" type="ORF">G3I59_17055</name>
</gene>
<dbReference type="RefSeq" id="WP_161269461.1">
    <property type="nucleotide sequence ID" value="NZ_JAAGNC010000088.1"/>
</dbReference>
<evidence type="ECO:0000313" key="2">
    <source>
        <dbReference type="Proteomes" id="UP000470404"/>
    </source>
</evidence>